<accession>A0A1D6I5B3</accession>
<name>A0A1D6I5B3_MAIZE</name>
<evidence type="ECO:0000313" key="1">
    <source>
        <dbReference type="EMBL" id="ONM55303.1"/>
    </source>
</evidence>
<dbReference type="EMBL" id="CM007650">
    <property type="protein sequence ID" value="ONM55303.1"/>
    <property type="molecule type" value="Genomic_DNA"/>
</dbReference>
<proteinExistence type="predicted"/>
<dbReference type="AlphaFoldDB" id="A0A1D6I5B3"/>
<protein>
    <submittedName>
        <fullName evidence="1">Cysteine proteinase 2</fullName>
    </submittedName>
</protein>
<gene>
    <name evidence="1" type="ORF">ZEAMMB73_Zm00001d020636</name>
</gene>
<reference evidence="1" key="1">
    <citation type="submission" date="2015-12" db="EMBL/GenBank/DDBJ databases">
        <title>Update maize B73 reference genome by single molecule sequencing technologies.</title>
        <authorList>
            <consortium name="Maize Genome Sequencing Project"/>
            <person name="Ware D."/>
        </authorList>
    </citation>
    <scope>NUCLEOTIDE SEQUENCE [LARGE SCALE GENOMIC DNA]</scope>
    <source>
        <tissue evidence="1">Seedling</tissue>
    </source>
</reference>
<organism evidence="1">
    <name type="scientific">Zea mays</name>
    <name type="common">Maize</name>
    <dbReference type="NCBI Taxonomy" id="4577"/>
    <lineage>
        <taxon>Eukaryota</taxon>
        <taxon>Viridiplantae</taxon>
        <taxon>Streptophyta</taxon>
        <taxon>Embryophyta</taxon>
        <taxon>Tracheophyta</taxon>
        <taxon>Spermatophyta</taxon>
        <taxon>Magnoliopsida</taxon>
        <taxon>Liliopsida</taxon>
        <taxon>Poales</taxon>
        <taxon>Poaceae</taxon>
        <taxon>PACMAD clade</taxon>
        <taxon>Panicoideae</taxon>
        <taxon>Andropogonodae</taxon>
        <taxon>Andropogoneae</taxon>
        <taxon>Tripsacinae</taxon>
        <taxon>Zea</taxon>
    </lineage>
</organism>
<sequence length="50" mass="5978">MLDLQVTTEKSTSTFSFSFFLYISFLEETGWNICYYWFTLFSNVLKSNNI</sequence>